<sequence length="115" mass="12499">MWNLPPDNGVSRAMSFGLSGIDTVLEKKGQRKPRPLRCEGINLQRGTAEDSPGRTLCLSYGIIWSMMSGSATQLEETFIDTEGILNKTGGLKSEIHGSLQASGNSQYLKHSSLLM</sequence>
<organism evidence="1 2">
    <name type="scientific">Agrobacterium rosae</name>
    <dbReference type="NCBI Taxonomy" id="1972867"/>
    <lineage>
        <taxon>Bacteria</taxon>
        <taxon>Pseudomonadati</taxon>
        <taxon>Pseudomonadota</taxon>
        <taxon>Alphaproteobacteria</taxon>
        <taxon>Hyphomicrobiales</taxon>
        <taxon>Rhizobiaceae</taxon>
        <taxon>Rhizobium/Agrobacterium group</taxon>
        <taxon>Agrobacterium</taxon>
    </lineage>
</organism>
<accession>A0A1R3U0L9</accession>
<dbReference type="STRING" id="1907666.DSM25559_4454"/>
<evidence type="ECO:0000313" key="1">
    <source>
        <dbReference type="EMBL" id="SCX34379.1"/>
    </source>
</evidence>
<proteinExistence type="predicted"/>
<dbReference type="Proteomes" id="UP000187891">
    <property type="component" value="Unassembled WGS sequence"/>
</dbReference>
<reference evidence="2" key="1">
    <citation type="submission" date="2016-10" db="EMBL/GenBank/DDBJ databases">
        <authorList>
            <person name="Wibberg D."/>
        </authorList>
    </citation>
    <scope>NUCLEOTIDE SEQUENCE [LARGE SCALE GENOMIC DNA]</scope>
</reference>
<dbReference type="EMBL" id="FMUE01000015">
    <property type="protein sequence ID" value="SCX34379.1"/>
    <property type="molecule type" value="Genomic_DNA"/>
</dbReference>
<protein>
    <submittedName>
        <fullName evidence="1">Uncharacterized protein</fullName>
    </submittedName>
</protein>
<gene>
    <name evidence="1" type="ORF">DSM25559_4454</name>
</gene>
<dbReference type="AlphaFoldDB" id="A0A1R3U0L9"/>
<name>A0A1R3U0L9_9HYPH</name>
<evidence type="ECO:0000313" key="2">
    <source>
        <dbReference type="Proteomes" id="UP000187891"/>
    </source>
</evidence>